<proteinExistence type="predicted"/>
<dbReference type="InterPro" id="IPR010911">
    <property type="entry name" value="Rab_BD"/>
</dbReference>
<feature type="region of interest" description="Disordered" evidence="4">
    <location>
        <begin position="435"/>
        <end position="497"/>
    </location>
</feature>
<dbReference type="RefSeq" id="XP_022653678.1">
    <property type="nucleotide sequence ID" value="XM_022797943.1"/>
</dbReference>
<feature type="compositionally biased region" description="Low complexity" evidence="4">
    <location>
        <begin position="1511"/>
        <end position="1523"/>
    </location>
</feature>
<dbReference type="RefSeq" id="XP_022653680.1">
    <property type="nucleotide sequence ID" value="XM_022797945.1"/>
</dbReference>
<dbReference type="PANTHER" id="PTHR45716">
    <property type="entry name" value="BITESIZE, ISOFORM I"/>
    <property type="match status" value="1"/>
</dbReference>
<feature type="region of interest" description="Disordered" evidence="4">
    <location>
        <begin position="2787"/>
        <end position="2865"/>
    </location>
</feature>
<feature type="compositionally biased region" description="Polar residues" evidence="4">
    <location>
        <begin position="666"/>
        <end position="688"/>
    </location>
</feature>
<dbReference type="RefSeq" id="XP_022653676.1">
    <property type="nucleotide sequence ID" value="XM_022797941.1"/>
</dbReference>
<feature type="region of interest" description="Disordered" evidence="4">
    <location>
        <begin position="810"/>
        <end position="854"/>
    </location>
</feature>
<evidence type="ECO:0000256" key="1">
    <source>
        <dbReference type="ARBA" id="ARBA00004370"/>
    </source>
</evidence>
<dbReference type="EnsemblMetazoa" id="XM_022797939">
    <property type="protein sequence ID" value="XP_022653674"/>
    <property type="gene ID" value="LOC111247254"/>
</dbReference>
<protein>
    <submittedName>
        <fullName evidence="7">Uncharacterized protein</fullName>
    </submittedName>
</protein>
<reference evidence="7" key="1">
    <citation type="submission" date="2021-01" db="UniProtKB">
        <authorList>
            <consortium name="EnsemblMetazoa"/>
        </authorList>
    </citation>
    <scope>IDENTIFICATION</scope>
</reference>
<evidence type="ECO:0000313" key="8">
    <source>
        <dbReference type="Proteomes" id="UP000594260"/>
    </source>
</evidence>
<feature type="region of interest" description="Disordered" evidence="4">
    <location>
        <begin position="2464"/>
        <end position="2509"/>
    </location>
</feature>
<feature type="domain" description="C2" evidence="5">
    <location>
        <begin position="3166"/>
        <end position="3293"/>
    </location>
</feature>
<feature type="region of interest" description="Disordered" evidence="4">
    <location>
        <begin position="116"/>
        <end position="149"/>
    </location>
</feature>
<dbReference type="GO" id="GO:0006887">
    <property type="term" value="P:exocytosis"/>
    <property type="evidence" value="ECO:0007669"/>
    <property type="project" value="TreeGrafter"/>
</dbReference>
<feature type="compositionally biased region" description="Low complexity" evidence="4">
    <location>
        <begin position="706"/>
        <end position="715"/>
    </location>
</feature>
<feature type="region of interest" description="Disordered" evidence="4">
    <location>
        <begin position="1494"/>
        <end position="1523"/>
    </location>
</feature>
<dbReference type="Proteomes" id="UP000594260">
    <property type="component" value="Unplaced"/>
</dbReference>
<feature type="compositionally biased region" description="Polar residues" evidence="4">
    <location>
        <begin position="2788"/>
        <end position="2810"/>
    </location>
</feature>
<dbReference type="Gene3D" id="2.60.40.150">
    <property type="entry name" value="C2 domain"/>
    <property type="match status" value="2"/>
</dbReference>
<evidence type="ECO:0000259" key="6">
    <source>
        <dbReference type="PROSITE" id="PS50916"/>
    </source>
</evidence>
<feature type="compositionally biased region" description="Acidic residues" evidence="4">
    <location>
        <begin position="2487"/>
        <end position="2496"/>
    </location>
</feature>
<dbReference type="InterPro" id="IPR041282">
    <property type="entry name" value="FYVE_2"/>
</dbReference>
<keyword evidence="3" id="KW-0472">Membrane</keyword>
<evidence type="ECO:0000256" key="3">
    <source>
        <dbReference type="ARBA" id="ARBA00023136"/>
    </source>
</evidence>
<feature type="region of interest" description="Disordered" evidence="4">
    <location>
        <begin position="2275"/>
        <end position="2304"/>
    </location>
</feature>
<feature type="compositionally biased region" description="Polar residues" evidence="4">
    <location>
        <begin position="2852"/>
        <end position="2865"/>
    </location>
</feature>
<accession>A0A7M7JPP4</accession>
<dbReference type="GO" id="GO:0031267">
    <property type="term" value="F:small GTPase binding"/>
    <property type="evidence" value="ECO:0007669"/>
    <property type="project" value="InterPro"/>
</dbReference>
<dbReference type="InParanoid" id="A0A7M7JPP4"/>
<dbReference type="EnsemblMetazoa" id="XM_022797943">
    <property type="protein sequence ID" value="XP_022653678"/>
    <property type="gene ID" value="LOC111247254"/>
</dbReference>
<keyword evidence="2" id="KW-0677">Repeat</keyword>
<dbReference type="PROSITE" id="PS50004">
    <property type="entry name" value="C2"/>
    <property type="match status" value="2"/>
</dbReference>
<feature type="compositionally biased region" description="Polar residues" evidence="4">
    <location>
        <begin position="435"/>
        <end position="446"/>
    </location>
</feature>
<comment type="subcellular location">
    <subcellularLocation>
        <location evidence="1">Membrane</location>
    </subcellularLocation>
</comment>
<feature type="region of interest" description="Disordered" evidence="4">
    <location>
        <begin position="1023"/>
        <end position="1045"/>
    </location>
</feature>
<name>A0A7M7JPP4_VARDE</name>
<dbReference type="EnsemblMetazoa" id="XM_022797945">
    <property type="protein sequence ID" value="XP_022653680"/>
    <property type="gene ID" value="LOC111247254"/>
</dbReference>
<feature type="compositionally biased region" description="Low complexity" evidence="4">
    <location>
        <begin position="593"/>
        <end position="611"/>
    </location>
</feature>
<dbReference type="Pfam" id="PF02318">
    <property type="entry name" value="FYVE_2"/>
    <property type="match status" value="1"/>
</dbReference>
<evidence type="ECO:0000256" key="2">
    <source>
        <dbReference type="ARBA" id="ARBA00022737"/>
    </source>
</evidence>
<organism evidence="7 8">
    <name type="scientific">Varroa destructor</name>
    <name type="common">Honeybee mite</name>
    <dbReference type="NCBI Taxonomy" id="109461"/>
    <lineage>
        <taxon>Eukaryota</taxon>
        <taxon>Metazoa</taxon>
        <taxon>Ecdysozoa</taxon>
        <taxon>Arthropoda</taxon>
        <taxon>Chelicerata</taxon>
        <taxon>Arachnida</taxon>
        <taxon>Acari</taxon>
        <taxon>Parasitiformes</taxon>
        <taxon>Mesostigmata</taxon>
        <taxon>Gamasina</taxon>
        <taxon>Dermanyssoidea</taxon>
        <taxon>Varroidae</taxon>
        <taxon>Varroa</taxon>
    </lineage>
</organism>
<dbReference type="RefSeq" id="XP_022653681.1">
    <property type="nucleotide sequence ID" value="XM_022797946.1"/>
</dbReference>
<dbReference type="EnsemblMetazoa" id="XM_022797941">
    <property type="protein sequence ID" value="XP_022653676"/>
    <property type="gene ID" value="LOC111247254"/>
</dbReference>
<dbReference type="InterPro" id="IPR013083">
    <property type="entry name" value="Znf_RING/FYVE/PHD"/>
</dbReference>
<feature type="compositionally biased region" description="Basic and acidic residues" evidence="4">
    <location>
        <begin position="2208"/>
        <end position="2229"/>
    </location>
</feature>
<dbReference type="EnsemblMetazoa" id="XM_022797944">
    <property type="protein sequence ID" value="XP_022653679"/>
    <property type="gene ID" value="LOC111247254"/>
</dbReference>
<feature type="compositionally biased region" description="Low complexity" evidence="4">
    <location>
        <begin position="628"/>
        <end position="651"/>
    </location>
</feature>
<dbReference type="CDD" id="cd04020">
    <property type="entry name" value="C2B_SLP_1-2-3-4"/>
    <property type="match status" value="1"/>
</dbReference>
<dbReference type="SUPFAM" id="SSF57903">
    <property type="entry name" value="FYVE/PHD zinc finger"/>
    <property type="match status" value="1"/>
</dbReference>
<feature type="region of interest" description="Disordered" evidence="4">
    <location>
        <begin position="1656"/>
        <end position="1720"/>
    </location>
</feature>
<dbReference type="GeneID" id="111247254"/>
<feature type="compositionally biased region" description="Basic and acidic residues" evidence="4">
    <location>
        <begin position="2399"/>
        <end position="2409"/>
    </location>
</feature>
<dbReference type="InterPro" id="IPR043567">
    <property type="entry name" value="SYTL1-5_C2B"/>
</dbReference>
<dbReference type="CDD" id="cd15747">
    <property type="entry name" value="FYVE_Slp3_4_5"/>
    <property type="match status" value="1"/>
</dbReference>
<dbReference type="CDD" id="cd08521">
    <property type="entry name" value="C2A_SLP"/>
    <property type="match status" value="1"/>
</dbReference>
<dbReference type="GO" id="GO:0042043">
    <property type="term" value="F:neurexin family protein binding"/>
    <property type="evidence" value="ECO:0007669"/>
    <property type="project" value="TreeGrafter"/>
</dbReference>
<dbReference type="Gene3D" id="3.30.40.10">
    <property type="entry name" value="Zinc/RING finger domain, C3HC4 (zinc finger)"/>
    <property type="match status" value="1"/>
</dbReference>
<dbReference type="SMART" id="SM00239">
    <property type="entry name" value="C2"/>
    <property type="match status" value="2"/>
</dbReference>
<evidence type="ECO:0000256" key="4">
    <source>
        <dbReference type="SAM" id="MobiDB-lite"/>
    </source>
</evidence>
<dbReference type="InterPro" id="IPR011011">
    <property type="entry name" value="Znf_FYVE_PHD"/>
</dbReference>
<dbReference type="GO" id="GO:0070382">
    <property type="term" value="C:exocytic vesicle"/>
    <property type="evidence" value="ECO:0007669"/>
    <property type="project" value="TreeGrafter"/>
</dbReference>
<dbReference type="KEGG" id="vde:111247254"/>
<feature type="compositionally biased region" description="Low complexity" evidence="4">
    <location>
        <begin position="753"/>
        <end position="764"/>
    </location>
</feature>
<feature type="compositionally biased region" description="Polar residues" evidence="4">
    <location>
        <begin position="2464"/>
        <end position="2483"/>
    </location>
</feature>
<dbReference type="PANTHER" id="PTHR45716:SF2">
    <property type="entry name" value="BITESIZE, ISOFORM I"/>
    <property type="match status" value="1"/>
</dbReference>
<feature type="compositionally biased region" description="Polar residues" evidence="4">
    <location>
        <begin position="375"/>
        <end position="385"/>
    </location>
</feature>
<dbReference type="RefSeq" id="XP_022653677.1">
    <property type="nucleotide sequence ID" value="XM_022797942.1"/>
</dbReference>
<feature type="domain" description="C2" evidence="5">
    <location>
        <begin position="3016"/>
        <end position="3138"/>
    </location>
</feature>
<dbReference type="GO" id="GO:0005886">
    <property type="term" value="C:plasma membrane"/>
    <property type="evidence" value="ECO:0007669"/>
    <property type="project" value="TreeGrafter"/>
</dbReference>
<sequence>MTSQLQRNAAAIVAPPMSHSAITAADVSPSSSSPSLVDCPELGMTSGTRAGEDVMFRHDPVVTTSITMAGSPPASVQQMFHQGPRVAVSQQQQSVYPVMPDQYTYSSLSGVISAPGLGPNTPSGSCGGGQRSLSRGSSRSSGGGAESSSSCSGECGSLCKHGQFGVGSDDLVNDEPVIDLTHLSLDEQRHILAVMARDEALRKMQDRRILHLKAELQRLRKRGALRPGLDPERSCARCLSPLGRVLNRGVQCPVCRKKVCKDCRLYDSGVLTSPSSGSTNTGSSSNNNSAHWICVLCQKQLELKATSGQWMQASPSSSSAGSLRGAALGAGGSALPCGVGSGGSGGGGSKEAGNYRRRFPQSGSPPVVVSPILSAPNSVPATPQHGSRLPPGATVLPTPVLPSQLQAAASNPEHIPRKFLAAQAYYKLQQQQQQTNGGNLAVSDNFQHNDNKSDTYNNDCKNKPRNHNWGSVNKSVADGGAAGTASERDGATTTTAPPVDVVVYDDVSLPPRTPSLPSIGLPCSADLSDHHHQTQYCNLNNQSNYHLINTQSKVDVPSAPLKFGPGFDSSPQRQTPPPSRSHSPQTPHRRSPAPRSSSTHLSSPSTSPSPSLNGVPRRCTPINKHTKGSTSAKTSSLSTLSSETSSIASSGGKEPSTPHHLLVGTASATNSQQTEHNSLNHSCSTTALKRSPVLPAKPKRLDERSVSSATSGTSSNNKAVSVRNKGRLTSEPHFSGPGRVILGSTLSGTGNQSPSSSIGLSSPGVTATSAGICGAAGPIQQQPVSAQSVPLSWRSQRENASNSLEIVDSHLGSLSPQPGQASTLHQQSRQFRPHSSPAVGHGPSGSSGDGRVDVDLGQAVTGQRASSPTNSDSSSKNDVSVIFRRVTIKKKAESNSSTGSSDTQAYKTISATQGGAGPRGEQSADPYYQTVIGPRAPLETDHPSALAIDPPKCLPLSNRYPDLLTSSNLVQFEDDLGSSTSTLHSAADMESNCSASPMIRRLQAHIRARASFRMACAAPLSCSSEDDRDATLTRETTPPPQLGASQEKILPEDYQLVFITSSESFSDLSDYDEQGRKKRRKKKKRSTLKVKSRLEIGSGAYYIEDSEWEFTSDSDYRMAASLCSLDEISDVEENIREKAKIIEQKSASLEDLPSLFTRTGSVRLKRNNSVCRSTRRSMRLKNSPLLTKQERADDNGTNAVVMRECHKCGGVRSRASVLKTAYGPPAATTASSTGTFVFTATPAVSSVESALENITTHPDGSKDVHCRQRQQDDIARPFDVDLDLVQDRLLQQQSPSTDAMSRPTTVVAGNADAAVTADDTLEIQQLSRCDHGSLLTDTATINTVDSRILREALDFATDTETAGSARLRLATIRAEQQQRQHYNAGGNDLTILANVSNVNGNSKISSSEIDTTSNKAADAVSGIGCSMCGNNARTLVTNKQHRSSSSESIVVSAAGDRDRAGPAVLIASTQACPQTSGDLGEAVSISSDSAITITANGNDHSSHSRNDEDGTFASQSSTETTAAAATTSTSTAFGSYNAPVIVGSGHSLCNSHPSESFSQSCQPSVSESISSNSGPLALQKSSGRQSVTDVRKVIVITQRQFCPIAVFDSNCNTSVNDSGFQENTNVTSGSQLSTAETARDAELLAGSSLPLLSSADRLQQKRSVPSSAEDLAKTEQAESTAAGCSRKRRSANHNGEGDADSGGNRIDNDNGKGHRCSSDRGVIPSQPAMVLLGTALANCAEAAAGARGGGRGEGSLAAAHRSSPAGVCLTRAPWPDPRLALSVAADCGEVRFLPAGYERCLPTTTTSSACVFDNNHTVCAKSVVGDGAIIFAAARGDRPQQQQQKKDRCSKVSSLAVAHRWCIESPSNCATVLNSSGVDNYICESEDYCGLSTTAVRANGNNSDDDFRAPTPPATVATVTTDLDNYNSQTHQQRQNNINNNNREQLFQHREIGGAIVDIVERNVNQLQQQPQGIHKYFPPRDALYETPRGVVTSLEKYFTEELLIPQQNFDCFDDYDSDQEPPVPPAQGYLIEEEILSDVSSSSDDLLALQPGQQPVQQQLQQLAMQAGATMYGNPHAFSLHTIVEDSCEESEHSAPSSPQVQRQSSELEQYFSYAINNVTEDEQKRWSVVSEDLSDTVSEASYVSEVTEEDPSLLASSRLEKYFNNLVGGCPDTLSLKDELLIEEDTLQSGCFEEDTYNTIKRNKKTSKECSPSKEIGEQDDLDSSREDGDVTVIEVTACPERTLLPNPLAEATFAAKSPVEMTDDVLKCELSKGGKAKEDSSEDDQVAKMDIDDDEEEEDEADMAKIVDVVEKTPSPEHLDEIDNLQKPLKAIRLAEQLENIAIKGKMKHNDAQINTGEMKASVKDRVTKMNNAYVEHKNAVNNQPKIWPRCSPRKSSPDTGKKVSFKNEDVPDEEVAYVVNRVIAHISGSPDVDRPTEKANTPGWKSLLEDHITSLMQRVSPCNNNADSTVTSSNNSDYGSDTLESEEYPTEEDNNKKNKEASDKEALSDETLFICRKLMTSLKQLSSKSPSPPVVTEYAKAQEYIQDQIVALMHTVTASRNGSPTLNLKERKKLQGSPNLSEKQSESGSETVSASISIPSYDSDETSATEPVNNQEMEELYNMLSDNVSLSKLSCCDGETDHKTMTTVSAPVPMPRTKTPPKCELSPLQAIRISSPSAKYDSTSTLTTGSDTDFAGSMETVLEVKATSDAISPELGPELDSADMSRSESSLYVKAKKLSNRGTDHLNNKLAKSKIASKSECSIVETKDDDAITGKSVSEHNLFATPSENEKSPVNPSQSEDNILDTQRSRDTGYYSFKSSDESVEQQNASSPQVTEQTSEPVRPARSARQTGGKQASPLPTVQHALSTPNIHEAFANGKFSTLPLKPKRMEVPPEAVSMTLKPNKEKHFSSSFFSTSAVLRKLTLKADEASEPGGSPGLRSARFRVRGGRGSDADSASSSDNLHKLGGFSKSHTSLSTLGSTTTVNHPGGRSESMTSVYSAAGGGRYGAVSVTGEVNFGLSYDLQQGVLNVLIREAKNLAAVDEKRNRSDPYVKVYLLPDRSKSGKRKTKVRKHTLNPVFNEVLRFSVERTELTSRTLWLSVWHCDMFGRNDFLGEVMKDLSSDMLETNTSHWYPLQKRVDAIDDGSLGIGGGLGGPLGSAYRGDLMLSLKWALHDHRPGKGSLHVIVKEASNLQATRSNGTSDPFCKCYLLPDRHKSSKQKTAVARRSTTPVWNHPFVYHDVSLAELRERALELTIWDYDKITSNDFLGGVRLSLGTRKYQNSLVDWMDSQGEEIRLWRQMLDKPNQFEYPFAVSSGTTKKKERYEWVEKRSKDDDSLATATCGRCER</sequence>
<dbReference type="PROSITE" id="PS50916">
    <property type="entry name" value="RABBD"/>
    <property type="match status" value="1"/>
</dbReference>
<dbReference type="FunCoup" id="A0A7M7JPP4">
    <property type="interactions" value="18"/>
</dbReference>
<feature type="region of interest" description="Disordered" evidence="4">
    <location>
        <begin position="2932"/>
        <end position="2996"/>
    </location>
</feature>
<feature type="domain" description="RabBD" evidence="6">
    <location>
        <begin position="177"/>
        <end position="314"/>
    </location>
</feature>
<dbReference type="FunFam" id="2.60.40.150:FF:000006">
    <property type="entry name" value="Synaptotagmin-like 5, isoform CRA_a"/>
    <property type="match status" value="1"/>
</dbReference>
<feature type="compositionally biased region" description="Basic and acidic residues" evidence="4">
    <location>
        <begin position="1706"/>
        <end position="1718"/>
    </location>
</feature>
<feature type="compositionally biased region" description="Low complexity" evidence="4">
    <location>
        <begin position="362"/>
        <end position="371"/>
    </location>
</feature>
<feature type="region of interest" description="Disordered" evidence="4">
    <location>
        <begin position="556"/>
        <end position="766"/>
    </location>
</feature>
<dbReference type="InterPro" id="IPR000008">
    <property type="entry name" value="C2_dom"/>
</dbReference>
<feature type="compositionally biased region" description="Polar residues" evidence="4">
    <location>
        <begin position="812"/>
        <end position="830"/>
    </location>
</feature>
<feature type="compositionally biased region" description="Low complexity" evidence="4">
    <location>
        <begin position="131"/>
        <end position="149"/>
    </location>
</feature>
<dbReference type="EnsemblMetazoa" id="XM_022797940">
    <property type="protein sequence ID" value="XP_022653675"/>
    <property type="gene ID" value="LOC111247254"/>
</dbReference>
<dbReference type="RefSeq" id="XP_022653679.1">
    <property type="nucleotide sequence ID" value="XM_022797944.1"/>
</dbReference>
<feature type="compositionally biased region" description="Gly residues" evidence="4">
    <location>
        <begin position="341"/>
        <end position="350"/>
    </location>
</feature>
<feature type="region of interest" description="Disordered" evidence="4">
    <location>
        <begin position="2564"/>
        <end position="2614"/>
    </location>
</feature>
<keyword evidence="8" id="KW-1185">Reference proteome</keyword>
<dbReference type="OrthoDB" id="195679at2759"/>
<evidence type="ECO:0000259" key="5">
    <source>
        <dbReference type="PROSITE" id="PS50004"/>
    </source>
</evidence>
<dbReference type="InterPro" id="IPR035892">
    <property type="entry name" value="C2_domain_sf"/>
</dbReference>
<feature type="compositionally biased region" description="Low complexity" evidence="4">
    <location>
        <begin position="2974"/>
        <end position="2988"/>
    </location>
</feature>
<feature type="compositionally biased region" description="Polar residues" evidence="4">
    <location>
        <begin position="2829"/>
        <end position="2844"/>
    </location>
</feature>
<feature type="compositionally biased region" description="Basic and acidic residues" evidence="4">
    <location>
        <begin position="2497"/>
        <end position="2509"/>
    </location>
</feature>
<feature type="region of interest" description="Disordered" evidence="4">
    <location>
        <begin position="341"/>
        <end position="397"/>
    </location>
</feature>
<feature type="region of interest" description="Disordered" evidence="4">
    <location>
        <begin position="2388"/>
        <end position="2409"/>
    </location>
</feature>
<dbReference type="SUPFAM" id="SSF49562">
    <property type="entry name" value="C2 domain (Calcium/lipid-binding domain, CaLB)"/>
    <property type="match status" value="2"/>
</dbReference>
<feature type="compositionally biased region" description="Polar residues" evidence="4">
    <location>
        <begin position="2580"/>
        <end position="2605"/>
    </location>
</feature>
<feature type="compositionally biased region" description="Acidic residues" evidence="4">
    <location>
        <begin position="2294"/>
        <end position="2304"/>
    </location>
</feature>
<dbReference type="EnsemblMetazoa" id="XM_022797942">
    <property type="protein sequence ID" value="XP_022653677"/>
    <property type="gene ID" value="LOC111247254"/>
</dbReference>
<dbReference type="RefSeq" id="XP_022653675.1">
    <property type="nucleotide sequence ID" value="XM_022797940.1"/>
</dbReference>
<evidence type="ECO:0000313" key="7">
    <source>
        <dbReference type="EnsemblMetazoa" id="XP_022653679"/>
    </source>
</evidence>
<dbReference type="RefSeq" id="XP_022653674.1">
    <property type="nucleotide sequence ID" value="XM_022797939.1"/>
</dbReference>
<dbReference type="Pfam" id="PF00168">
    <property type="entry name" value="C2"/>
    <property type="match status" value="2"/>
</dbReference>
<feature type="compositionally biased region" description="Basic and acidic residues" evidence="4">
    <location>
        <begin position="2275"/>
        <end position="2293"/>
    </location>
</feature>
<dbReference type="EnsemblMetazoa" id="XM_022797946">
    <property type="protein sequence ID" value="XP_022653681"/>
    <property type="gene ID" value="LOC111247254"/>
</dbReference>
<feature type="region of interest" description="Disordered" evidence="4">
    <location>
        <begin position="1560"/>
        <end position="1583"/>
    </location>
</feature>
<feature type="region of interest" description="Disordered" evidence="4">
    <location>
        <begin position="2206"/>
        <end position="2229"/>
    </location>
</feature>
<dbReference type="GO" id="GO:0006886">
    <property type="term" value="P:intracellular protein transport"/>
    <property type="evidence" value="ECO:0007669"/>
    <property type="project" value="InterPro"/>
</dbReference>